<dbReference type="CDD" id="cd06261">
    <property type="entry name" value="TM_PBP2"/>
    <property type="match status" value="1"/>
</dbReference>
<keyword evidence="10" id="KW-1185">Reference proteome</keyword>
<feature type="transmembrane region" description="Helical" evidence="7">
    <location>
        <begin position="82"/>
        <end position="104"/>
    </location>
</feature>
<comment type="similarity">
    <text evidence="7">Belongs to the binding-protein-dependent transport system permease family.</text>
</comment>
<evidence type="ECO:0000256" key="1">
    <source>
        <dbReference type="ARBA" id="ARBA00004651"/>
    </source>
</evidence>
<evidence type="ECO:0000313" key="10">
    <source>
        <dbReference type="Proteomes" id="UP000033428"/>
    </source>
</evidence>
<feature type="transmembrane region" description="Helical" evidence="7">
    <location>
        <begin position="12"/>
        <end position="35"/>
    </location>
</feature>
<dbReference type="Pfam" id="PF00528">
    <property type="entry name" value="BPD_transp_1"/>
    <property type="match status" value="1"/>
</dbReference>
<comment type="subcellular location">
    <subcellularLocation>
        <location evidence="1 7">Cell membrane</location>
        <topology evidence="1 7">Multi-pass membrane protein</topology>
    </subcellularLocation>
</comment>
<keyword evidence="5 7" id="KW-1133">Transmembrane helix</keyword>
<evidence type="ECO:0000313" key="9">
    <source>
        <dbReference type="EMBL" id="KJJ83636.1"/>
    </source>
</evidence>
<evidence type="ECO:0000256" key="5">
    <source>
        <dbReference type="ARBA" id="ARBA00022989"/>
    </source>
</evidence>
<name>A0A0F0CQ39_9BACT</name>
<evidence type="ECO:0000256" key="4">
    <source>
        <dbReference type="ARBA" id="ARBA00022692"/>
    </source>
</evidence>
<evidence type="ECO:0000256" key="7">
    <source>
        <dbReference type="RuleBase" id="RU363032"/>
    </source>
</evidence>
<feature type="transmembrane region" description="Helical" evidence="7">
    <location>
        <begin position="244"/>
        <end position="265"/>
    </location>
</feature>
<dbReference type="GO" id="GO:0055085">
    <property type="term" value="P:transmembrane transport"/>
    <property type="evidence" value="ECO:0007669"/>
    <property type="project" value="InterPro"/>
</dbReference>
<accession>A0A0F0CQ39</accession>
<dbReference type="AlphaFoldDB" id="A0A0F0CQ39"/>
<evidence type="ECO:0000256" key="3">
    <source>
        <dbReference type="ARBA" id="ARBA00022475"/>
    </source>
</evidence>
<feature type="transmembrane region" description="Helical" evidence="7">
    <location>
        <begin position="124"/>
        <end position="150"/>
    </location>
</feature>
<organism evidence="9 10">
    <name type="scientific">Candidatus Omnitrophus magneticus</name>
    <dbReference type="NCBI Taxonomy" id="1609969"/>
    <lineage>
        <taxon>Bacteria</taxon>
        <taxon>Pseudomonadati</taxon>
        <taxon>Candidatus Omnitrophota</taxon>
        <taxon>Candidatus Omnitrophus</taxon>
    </lineage>
</organism>
<protein>
    <submittedName>
        <fullName evidence="9">Oligopeptide ABC transporter permease</fullName>
    </submittedName>
</protein>
<dbReference type="PANTHER" id="PTHR43386:SF1">
    <property type="entry name" value="D,D-DIPEPTIDE TRANSPORT SYSTEM PERMEASE PROTEIN DDPC-RELATED"/>
    <property type="match status" value="1"/>
</dbReference>
<keyword evidence="3" id="KW-1003">Cell membrane</keyword>
<dbReference type="InterPro" id="IPR035906">
    <property type="entry name" value="MetI-like_sf"/>
</dbReference>
<proteinExistence type="inferred from homology"/>
<evidence type="ECO:0000259" key="8">
    <source>
        <dbReference type="PROSITE" id="PS50928"/>
    </source>
</evidence>
<evidence type="ECO:0000256" key="2">
    <source>
        <dbReference type="ARBA" id="ARBA00022448"/>
    </source>
</evidence>
<feature type="domain" description="ABC transmembrane type-1" evidence="8">
    <location>
        <begin position="76"/>
        <end position="265"/>
    </location>
</feature>
<keyword evidence="4 7" id="KW-0812">Transmembrane</keyword>
<evidence type="ECO:0000256" key="6">
    <source>
        <dbReference type="ARBA" id="ARBA00023136"/>
    </source>
</evidence>
<dbReference type="InterPro" id="IPR000515">
    <property type="entry name" value="MetI-like"/>
</dbReference>
<dbReference type="GO" id="GO:0005886">
    <property type="term" value="C:plasma membrane"/>
    <property type="evidence" value="ECO:0007669"/>
    <property type="project" value="UniProtKB-SubCell"/>
</dbReference>
<dbReference type="InterPro" id="IPR050366">
    <property type="entry name" value="BP-dependent_transpt_permease"/>
</dbReference>
<comment type="caution">
    <text evidence="9">The sequence shown here is derived from an EMBL/GenBank/DDBJ whole genome shotgun (WGS) entry which is preliminary data.</text>
</comment>
<dbReference type="SUPFAM" id="SSF161098">
    <property type="entry name" value="MetI-like"/>
    <property type="match status" value="1"/>
</dbReference>
<gene>
    <name evidence="9" type="ORF">OMAG_002495</name>
</gene>
<dbReference type="Gene3D" id="1.10.3720.10">
    <property type="entry name" value="MetI-like"/>
    <property type="match status" value="1"/>
</dbReference>
<dbReference type="Proteomes" id="UP000033428">
    <property type="component" value="Unassembled WGS sequence"/>
</dbReference>
<reference evidence="9 10" key="1">
    <citation type="submission" date="2015-02" db="EMBL/GenBank/DDBJ databases">
        <title>Single-cell genomics of uncultivated deep-branching MTB reveals a conserved set of magnetosome genes.</title>
        <authorList>
            <person name="Kolinko S."/>
            <person name="Richter M."/>
            <person name="Glockner F.O."/>
            <person name="Brachmann A."/>
            <person name="Schuler D."/>
        </authorList>
    </citation>
    <scope>NUCLEOTIDE SEQUENCE [LARGE SCALE GENOMIC DNA]</scope>
    <source>
        <strain evidence="9">SKK-01</strain>
    </source>
</reference>
<dbReference type="EMBL" id="JYNY01000516">
    <property type="protein sequence ID" value="KJJ83636.1"/>
    <property type="molecule type" value="Genomic_DNA"/>
</dbReference>
<keyword evidence="6 7" id="KW-0472">Membrane</keyword>
<dbReference type="PANTHER" id="PTHR43386">
    <property type="entry name" value="OLIGOPEPTIDE TRANSPORT SYSTEM PERMEASE PROTEIN APPC"/>
    <property type="match status" value="1"/>
</dbReference>
<sequence length="278" mass="30699">MLQGREISIMKIKLFLGIIIAALLGFSAILAPLIVRYDPLEMNLDSNRQLNPPSLRNIFGTDNLGRDVFSRMVYGGRVSMSVGFTAVFISVFIGVILGALSGYYGGWVDYLITRLIEIMYCMPVFFLIMLVITFIGPGIFNVMIVIGLTSWPGIARLVRGEFLTLRERDFVLSARLSGASSARIIFKHILPNALHPVYVSFALGIGSSILTESALSFLGMGVQIPTASWGNILSGARSYIDHAWWLFLFPGIAIFLSVFAFNLIGESLREIYEPKIGD</sequence>
<dbReference type="PROSITE" id="PS50928">
    <property type="entry name" value="ABC_TM1"/>
    <property type="match status" value="1"/>
</dbReference>
<keyword evidence="2 7" id="KW-0813">Transport</keyword>